<keyword evidence="5" id="KW-0325">Glycoprotein</keyword>
<comment type="subcellular location">
    <subcellularLocation>
        <location evidence="1">Membrane</location>
    </subcellularLocation>
</comment>
<feature type="domain" description="VPS10" evidence="9">
    <location>
        <begin position="732"/>
        <end position="1361"/>
    </location>
</feature>
<keyword evidence="8" id="KW-0732">Signal</keyword>
<keyword evidence="11" id="KW-1185">Reference proteome</keyword>
<organism evidence="10 11">
    <name type="scientific">Lodderomyces beijingensis</name>
    <dbReference type="NCBI Taxonomy" id="1775926"/>
    <lineage>
        <taxon>Eukaryota</taxon>
        <taxon>Fungi</taxon>
        <taxon>Dikarya</taxon>
        <taxon>Ascomycota</taxon>
        <taxon>Saccharomycotina</taxon>
        <taxon>Pichiomycetes</taxon>
        <taxon>Debaryomycetaceae</taxon>
        <taxon>Candida/Lodderomyces clade</taxon>
        <taxon>Lodderomyces</taxon>
    </lineage>
</organism>
<dbReference type="Pfam" id="PF15901">
    <property type="entry name" value="Sortilin_C"/>
    <property type="match status" value="2"/>
</dbReference>
<feature type="chain" id="PRO_5046651150" description="VPS10 domain-containing protein" evidence="8">
    <location>
        <begin position="23"/>
        <end position="1566"/>
    </location>
</feature>
<evidence type="ECO:0000256" key="8">
    <source>
        <dbReference type="SAM" id="SignalP"/>
    </source>
</evidence>
<dbReference type="InterPro" id="IPR015943">
    <property type="entry name" value="WD40/YVTN_repeat-like_dom_sf"/>
</dbReference>
<feature type="domain" description="VPS10" evidence="9">
    <location>
        <begin position="44"/>
        <end position="689"/>
    </location>
</feature>
<name>A0ABP0ZLV4_9ASCO</name>
<proteinExistence type="predicted"/>
<dbReference type="Gene3D" id="2.130.10.10">
    <property type="entry name" value="YVTN repeat-like/Quinoprotein amine dehydrogenase"/>
    <property type="match status" value="1"/>
</dbReference>
<dbReference type="Proteomes" id="UP001497383">
    <property type="component" value="Chromosome 2"/>
</dbReference>
<evidence type="ECO:0000313" key="11">
    <source>
        <dbReference type="Proteomes" id="UP001497383"/>
    </source>
</evidence>
<dbReference type="GeneID" id="92206592"/>
<evidence type="ECO:0000256" key="1">
    <source>
        <dbReference type="ARBA" id="ARBA00004370"/>
    </source>
</evidence>
<evidence type="ECO:0000256" key="3">
    <source>
        <dbReference type="ARBA" id="ARBA00022737"/>
    </source>
</evidence>
<evidence type="ECO:0000259" key="9">
    <source>
        <dbReference type="SMART" id="SM00602"/>
    </source>
</evidence>
<dbReference type="InterPro" id="IPR031778">
    <property type="entry name" value="Sortilin_N"/>
</dbReference>
<dbReference type="Pfam" id="PF15902">
    <property type="entry name" value="Sortilin-Vps10"/>
    <property type="match status" value="2"/>
</dbReference>
<dbReference type="EMBL" id="OZ022406">
    <property type="protein sequence ID" value="CAK9436874.1"/>
    <property type="molecule type" value="Genomic_DNA"/>
</dbReference>
<keyword evidence="2 7" id="KW-0812">Transmembrane</keyword>
<feature type="region of interest" description="Disordered" evidence="6">
    <location>
        <begin position="1517"/>
        <end position="1566"/>
    </location>
</feature>
<feature type="signal peptide" evidence="8">
    <location>
        <begin position="1"/>
        <end position="22"/>
    </location>
</feature>
<feature type="transmembrane region" description="Helical" evidence="7">
    <location>
        <begin position="1376"/>
        <end position="1395"/>
    </location>
</feature>
<keyword evidence="4 7" id="KW-0472">Membrane</keyword>
<feature type="transmembrane region" description="Helical" evidence="7">
    <location>
        <begin position="1435"/>
        <end position="1453"/>
    </location>
</feature>
<dbReference type="PANTHER" id="PTHR12106">
    <property type="entry name" value="SORTILIN RELATED"/>
    <property type="match status" value="1"/>
</dbReference>
<evidence type="ECO:0000256" key="2">
    <source>
        <dbReference type="ARBA" id="ARBA00022692"/>
    </source>
</evidence>
<reference evidence="10 11" key="1">
    <citation type="submission" date="2024-03" db="EMBL/GenBank/DDBJ databases">
        <authorList>
            <person name="Brejova B."/>
        </authorList>
    </citation>
    <scope>NUCLEOTIDE SEQUENCE [LARGE SCALE GENOMIC DNA]</scope>
    <source>
        <strain evidence="10 11">CBS 14171</strain>
    </source>
</reference>
<evidence type="ECO:0000256" key="6">
    <source>
        <dbReference type="SAM" id="MobiDB-lite"/>
    </source>
</evidence>
<evidence type="ECO:0000256" key="4">
    <source>
        <dbReference type="ARBA" id="ARBA00023136"/>
    </source>
</evidence>
<protein>
    <recommendedName>
        <fullName evidence="9">VPS10 domain-containing protein</fullName>
    </recommendedName>
</protein>
<evidence type="ECO:0000256" key="7">
    <source>
        <dbReference type="SAM" id="Phobius"/>
    </source>
</evidence>
<dbReference type="InterPro" id="IPR031777">
    <property type="entry name" value="Sortilin_C"/>
</dbReference>
<dbReference type="Gene3D" id="3.30.60.270">
    <property type="match status" value="1"/>
</dbReference>
<dbReference type="InterPro" id="IPR006581">
    <property type="entry name" value="VPS10"/>
</dbReference>
<dbReference type="Gene3D" id="2.10.70.80">
    <property type="match status" value="2"/>
</dbReference>
<dbReference type="SUPFAM" id="SSF110296">
    <property type="entry name" value="Oligoxyloglucan reducing end-specific cellobiohydrolase"/>
    <property type="match status" value="2"/>
</dbReference>
<accession>A0ABP0ZLV4</accession>
<keyword evidence="3" id="KW-0677">Repeat</keyword>
<dbReference type="CDD" id="cd15482">
    <property type="entry name" value="Sialidase_non-viral"/>
    <property type="match status" value="1"/>
</dbReference>
<dbReference type="PANTHER" id="PTHR12106:SF27">
    <property type="entry name" value="SORTILIN-RELATED RECEPTOR"/>
    <property type="match status" value="1"/>
</dbReference>
<dbReference type="InterPro" id="IPR050310">
    <property type="entry name" value="VPS10-sortilin"/>
</dbReference>
<gene>
    <name evidence="10" type="ORF">LODBEIA_P13960</name>
</gene>
<evidence type="ECO:0000256" key="5">
    <source>
        <dbReference type="ARBA" id="ARBA00023180"/>
    </source>
</evidence>
<dbReference type="SMART" id="SM00602">
    <property type="entry name" value="VPS10"/>
    <property type="match status" value="2"/>
</dbReference>
<keyword evidence="7" id="KW-1133">Transmembrane helix</keyword>
<feature type="compositionally biased region" description="Acidic residues" evidence="6">
    <location>
        <begin position="1542"/>
        <end position="1557"/>
    </location>
</feature>
<dbReference type="RefSeq" id="XP_066828334.1">
    <property type="nucleotide sequence ID" value="XM_066971279.1"/>
</dbReference>
<sequence length="1566" mass="175528">MRSIYHLIVVSLASGLLALAGAFSPEVSLNKFPLSNEIRYFDDSPSILSLKEGRIYVSYDDGRSFKVVDEIKERAAGFQIDPFVKERAFVLTMTKSQYVTNDQGKSWRRFESEVFEFEGNGMASIPQLEFNAADPNMLLLSNYQCPNNAKYNHRCKHRYHYTTDGFKSGSKRLPIEPHVCRFARSTAESNIGDKSSLYCSENKLNSFEHIMSSKLIKSNDFFKTSTELQLTDVGNGAIVDIKVEESFMTIVSRLDKYNDKSKIDMYVSRDGNIFFKADLQIDVKYGVMSFLESSPSAFFVSTMDYKSSRTSIAKLFRSDSNGVRYKQLLDNVAGGVVMKMQNIDGAWLANTAVDKEDGDDKPKSLLDFLMGGGSDKDIVTKYSFDDGDTWNLLKSSDDRCKIEDGCSIHLWTFSELGGQGKFVTGPTPGILMGVGSKGKHLANKYTDMNTYVSRDGGVSWNLALEAPCVFSFGDQGNIIMAVPYHGVQRDEPVNYFYYSLNQGKDWEKVDLEESIYVIDILTTIDGTSRKFLIAGFVPPQQPTEVSTEALYYVDFTKVYDGKVCGNDDFEEWTARQVDGDSGTCVYGHREKFRRRKQDAQCSVAKLFEDVRAIDDPCQCSEVDFECSLGFMPSEKGGNKCVPDPRELKKLCKGKKELKIFDKSMIAEDKCNMGNKKTEDFATLETIKCSDYVSPPGGDQNGDESEITIKINEIEGGLGQYAYVGTDDDKLADNVILTTSDQRAYVSNNGGASFVKVPVHDKIAGFFTGPISGQVILVTESDVIYVSYDGGALFEKIHTPAKFSQTVIRPVGFHKNKPSSFIWIGDKCDGDGNGNSGNCKPTAYYTNDGGESFNELMQNALMCDYVGAILEKERENLMYCNVRESDGSKSLWSIEGSKKPEKVFGNIIGYAMTGHYVIVAVIADGSLEAKVTVDGTIFADADFPKDIKVEAHQAYTVLDSNQGSVFMHVTTSQERDFEYGTLLKSNSNGTYFVTALDYVNRNTEGYVDFDRIEGMEGLVVGNVVANHKDGKAPKRLQTLVSRNDGGEWEYLTPPVTNSKGERYKCTGSSLAKCALHLHGFTERADYRDTFASGSAIGFLMGVGNVGEYLTSYDEASTFLSIDGGVTWKEVKQGKYQWEYGDQGTILVLVDAKDATDSITYSLDEGKTWQDYKFADAKVKVLDLATVPTDTSRKFLIFAANPRDARDTLSYSIDFTNIHPRQCQLDLDNPERDDYEFWTPYHPQGEDKCLFGHESKYLRRLADHNDCFIGAAPLAQGYKQTRNCSCTRRDYECDYNYVRDVSDNTCKLVPGLTAEDRKKDMCAKPDAFQYFDSTGYRKIPLSTCQGGKQFDKWEPKACPGKEAEFNKYYDREVKGGKLALVVIVPFLVFIFATWFVYDRGIRRNGGFQRLGQIRLDEDDDGFHPIENNQVDVVVNRIVKGGVIGAAVLVATFMTLKKIDKLLLDKIGNFVFRRSPGRRNYVHIPEEDELFGEFDDDVDQELENGARMSREDIFRDDIDGVAEDTDADHLEADEGSQANERLFDIDDEEEEEEEEEEHGGEDDRLTNNK</sequence>
<evidence type="ECO:0000313" key="10">
    <source>
        <dbReference type="EMBL" id="CAK9436874.1"/>
    </source>
</evidence>